<dbReference type="InterPro" id="IPR036188">
    <property type="entry name" value="FAD/NAD-bd_sf"/>
</dbReference>
<evidence type="ECO:0000256" key="2">
    <source>
        <dbReference type="ARBA" id="ARBA00010139"/>
    </source>
</evidence>
<evidence type="ECO:0000313" key="8">
    <source>
        <dbReference type="Proteomes" id="UP001500713"/>
    </source>
</evidence>
<dbReference type="SUPFAM" id="SSF51905">
    <property type="entry name" value="FAD/NAD(P)-binding domain"/>
    <property type="match status" value="1"/>
</dbReference>
<accession>A0ABN1AE79</accession>
<comment type="cofactor">
    <cofactor evidence="1">
        <name>FAD</name>
        <dbReference type="ChEBI" id="CHEBI:57692"/>
    </cofactor>
</comment>
<dbReference type="InterPro" id="IPR020946">
    <property type="entry name" value="Flavin_mOase-like"/>
</dbReference>
<proteinExistence type="inferred from homology"/>
<evidence type="ECO:0000256" key="1">
    <source>
        <dbReference type="ARBA" id="ARBA00001974"/>
    </source>
</evidence>
<dbReference type="Pfam" id="PF13450">
    <property type="entry name" value="NAD_binding_8"/>
    <property type="match status" value="1"/>
</dbReference>
<dbReference type="EMBL" id="BAAAEM010000002">
    <property type="protein sequence ID" value="GAA0474343.1"/>
    <property type="molecule type" value="Genomic_DNA"/>
</dbReference>
<comment type="similarity">
    <text evidence="2">Belongs to the FAD-binding monooxygenase family.</text>
</comment>
<reference evidence="7 8" key="1">
    <citation type="journal article" date="2019" name="Int. J. Syst. Evol. Microbiol.">
        <title>The Global Catalogue of Microorganisms (GCM) 10K type strain sequencing project: providing services to taxonomists for standard genome sequencing and annotation.</title>
        <authorList>
            <consortium name="The Broad Institute Genomics Platform"/>
            <consortium name="The Broad Institute Genome Sequencing Center for Infectious Disease"/>
            <person name="Wu L."/>
            <person name="Ma J."/>
        </authorList>
    </citation>
    <scope>NUCLEOTIDE SEQUENCE [LARGE SCALE GENOMIC DNA]</scope>
    <source>
        <strain evidence="7 8">JCM 14162</strain>
    </source>
</reference>
<dbReference type="PANTHER" id="PTHR43872">
    <property type="entry name" value="MONOOXYGENASE, PUTATIVE (AFU_ORTHOLOGUE AFUA_8G02570)-RELATED"/>
    <property type="match status" value="1"/>
</dbReference>
<evidence type="ECO:0000256" key="3">
    <source>
        <dbReference type="ARBA" id="ARBA00022630"/>
    </source>
</evidence>
<dbReference type="Proteomes" id="UP001500713">
    <property type="component" value="Unassembled WGS sequence"/>
</dbReference>
<dbReference type="InterPro" id="IPR051820">
    <property type="entry name" value="FAD-binding_MO"/>
</dbReference>
<dbReference type="PANTHER" id="PTHR43872:SF1">
    <property type="entry name" value="MONOOXYGENASE, PUTATIVE (AFU_ORTHOLOGUE AFUA_8G02570)-RELATED"/>
    <property type="match status" value="1"/>
</dbReference>
<keyword evidence="4" id="KW-0274">FAD</keyword>
<sequence length="503" mass="55914">MENEILDVLIVGAGLSGIGAAVHLTKRCPGKSFAIVEGRERIGGTWDLFRYPGIRSDSDMYTLGYNFKPWKARKAIADAPTILSYLQETVQENGLEKYIRFERKVTDASWSSETARWTVDLSHGDGSTSQIECNFLFMCSGYYSYEGGHKPDFKGQDDFAGPIVHPQEWPEDLDYAGKKVVVIGSGATAVTLIPSMADTAEHVTMLQRSPTYIVSRPAEDKFALAMRKFLPSKWAYGVTRWRNVLYQLFTFNLARSKPAAFKKKLLEMVREEMGDGVDMKHFTPSYNPWDQRLCLVPDSDLFESLKSGKASIVTDHIERFVKDGILLKSGEKLEADIIVTATGLKLVSGGHAQFEIDGEPVHFGSRFNYKGVMFSDVPNLAMTFGYTNASWTLKADLTSEYICRLINTMDRKGVQIAYPHPSDPDSLIPETIVDFSSGYIERAAADLPKQGQKKPWRLNQNYAKDIVNLRHNAVDDGVMVFAKAGSVSAQAATEASKTESVAA</sequence>
<protein>
    <submittedName>
        <fullName evidence="7">NAD(P)/FAD-dependent oxidoreductase</fullName>
    </submittedName>
</protein>
<dbReference type="RefSeq" id="WP_229956001.1">
    <property type="nucleotide sequence ID" value="NZ_BAAAEM010000002.1"/>
</dbReference>
<organism evidence="7 8">
    <name type="scientific">Parasphingorhabdus litoris</name>
    <dbReference type="NCBI Taxonomy" id="394733"/>
    <lineage>
        <taxon>Bacteria</taxon>
        <taxon>Pseudomonadati</taxon>
        <taxon>Pseudomonadota</taxon>
        <taxon>Alphaproteobacteria</taxon>
        <taxon>Sphingomonadales</taxon>
        <taxon>Sphingomonadaceae</taxon>
        <taxon>Parasphingorhabdus</taxon>
    </lineage>
</organism>
<evidence type="ECO:0000256" key="4">
    <source>
        <dbReference type="ARBA" id="ARBA00022827"/>
    </source>
</evidence>
<evidence type="ECO:0000256" key="6">
    <source>
        <dbReference type="ARBA" id="ARBA00023033"/>
    </source>
</evidence>
<keyword evidence="3" id="KW-0285">Flavoprotein</keyword>
<gene>
    <name evidence="7" type="ORF">GCM10009096_14790</name>
</gene>
<evidence type="ECO:0000256" key="5">
    <source>
        <dbReference type="ARBA" id="ARBA00023002"/>
    </source>
</evidence>
<comment type="caution">
    <text evidence="7">The sequence shown here is derived from an EMBL/GenBank/DDBJ whole genome shotgun (WGS) entry which is preliminary data.</text>
</comment>
<keyword evidence="8" id="KW-1185">Reference proteome</keyword>
<dbReference type="Gene3D" id="3.50.50.60">
    <property type="entry name" value="FAD/NAD(P)-binding domain"/>
    <property type="match status" value="3"/>
</dbReference>
<dbReference type="Pfam" id="PF00743">
    <property type="entry name" value="FMO-like"/>
    <property type="match status" value="1"/>
</dbReference>
<keyword evidence="6" id="KW-0503">Monooxygenase</keyword>
<evidence type="ECO:0000313" key="7">
    <source>
        <dbReference type="EMBL" id="GAA0474343.1"/>
    </source>
</evidence>
<name>A0ABN1AE79_9SPHN</name>
<dbReference type="PRINTS" id="PR00469">
    <property type="entry name" value="PNDRDTASEII"/>
</dbReference>
<keyword evidence="5" id="KW-0560">Oxidoreductase</keyword>